<gene>
    <name evidence="1" type="ORF">HPB47_014274</name>
</gene>
<evidence type="ECO:0000313" key="2">
    <source>
        <dbReference type="Proteomes" id="UP000805193"/>
    </source>
</evidence>
<organism evidence="1 2">
    <name type="scientific">Ixodes persulcatus</name>
    <name type="common">Taiga tick</name>
    <dbReference type="NCBI Taxonomy" id="34615"/>
    <lineage>
        <taxon>Eukaryota</taxon>
        <taxon>Metazoa</taxon>
        <taxon>Ecdysozoa</taxon>
        <taxon>Arthropoda</taxon>
        <taxon>Chelicerata</taxon>
        <taxon>Arachnida</taxon>
        <taxon>Acari</taxon>
        <taxon>Parasitiformes</taxon>
        <taxon>Ixodida</taxon>
        <taxon>Ixodoidea</taxon>
        <taxon>Ixodidae</taxon>
        <taxon>Ixodinae</taxon>
        <taxon>Ixodes</taxon>
    </lineage>
</organism>
<name>A0AC60QWP4_IXOPE</name>
<dbReference type="Proteomes" id="UP000805193">
    <property type="component" value="Unassembled WGS sequence"/>
</dbReference>
<keyword evidence="2" id="KW-1185">Reference proteome</keyword>
<accession>A0AC60QWP4</accession>
<dbReference type="EMBL" id="JABSTQ010002617">
    <property type="protein sequence ID" value="KAG0444019.1"/>
    <property type="molecule type" value="Genomic_DNA"/>
</dbReference>
<comment type="caution">
    <text evidence="1">The sequence shown here is derived from an EMBL/GenBank/DDBJ whole genome shotgun (WGS) entry which is preliminary data.</text>
</comment>
<sequence>MEPNNAGNPASTDHARESQVESLGSVAPPHITAPHYREIEGEKSGRRGCPLGAFTENEAQTLNKGGVMWGVLSTEPLLFSSAFHS</sequence>
<reference evidence="1 2" key="1">
    <citation type="journal article" date="2020" name="Cell">
        <title>Large-Scale Comparative Analyses of Tick Genomes Elucidate Their Genetic Diversity and Vector Capacities.</title>
        <authorList>
            <consortium name="Tick Genome and Microbiome Consortium (TIGMIC)"/>
            <person name="Jia N."/>
            <person name="Wang J."/>
            <person name="Shi W."/>
            <person name="Du L."/>
            <person name="Sun Y."/>
            <person name="Zhan W."/>
            <person name="Jiang J.F."/>
            <person name="Wang Q."/>
            <person name="Zhang B."/>
            <person name="Ji P."/>
            <person name="Bell-Sakyi L."/>
            <person name="Cui X.M."/>
            <person name="Yuan T.T."/>
            <person name="Jiang B.G."/>
            <person name="Yang W.F."/>
            <person name="Lam T.T."/>
            <person name="Chang Q.C."/>
            <person name="Ding S.J."/>
            <person name="Wang X.J."/>
            <person name="Zhu J.G."/>
            <person name="Ruan X.D."/>
            <person name="Zhao L."/>
            <person name="Wei J.T."/>
            <person name="Ye R.Z."/>
            <person name="Que T.C."/>
            <person name="Du C.H."/>
            <person name="Zhou Y.H."/>
            <person name="Cheng J.X."/>
            <person name="Dai P.F."/>
            <person name="Guo W.B."/>
            <person name="Han X.H."/>
            <person name="Huang E.J."/>
            <person name="Li L.F."/>
            <person name="Wei W."/>
            <person name="Gao Y.C."/>
            <person name="Liu J.Z."/>
            <person name="Shao H.Z."/>
            <person name="Wang X."/>
            <person name="Wang C.C."/>
            <person name="Yang T.C."/>
            <person name="Huo Q.B."/>
            <person name="Li W."/>
            <person name="Chen H.Y."/>
            <person name="Chen S.E."/>
            <person name="Zhou L.G."/>
            <person name="Ni X.B."/>
            <person name="Tian J.H."/>
            <person name="Sheng Y."/>
            <person name="Liu T."/>
            <person name="Pan Y.S."/>
            <person name="Xia L.Y."/>
            <person name="Li J."/>
            <person name="Zhao F."/>
            <person name="Cao W.C."/>
        </authorList>
    </citation>
    <scope>NUCLEOTIDE SEQUENCE [LARGE SCALE GENOMIC DNA]</scope>
    <source>
        <strain evidence="1">Iper-2018</strain>
    </source>
</reference>
<evidence type="ECO:0000313" key="1">
    <source>
        <dbReference type="EMBL" id="KAG0444019.1"/>
    </source>
</evidence>
<protein>
    <submittedName>
        <fullName evidence="1">Uncharacterized protein</fullName>
    </submittedName>
</protein>
<proteinExistence type="predicted"/>